<dbReference type="InterPro" id="IPR023346">
    <property type="entry name" value="Lysozyme-like_dom_sf"/>
</dbReference>
<proteinExistence type="predicted"/>
<feature type="chain" id="PRO_5008581137" description="lysozyme" evidence="10">
    <location>
        <begin position="20"/>
        <end position="154"/>
    </location>
</feature>
<evidence type="ECO:0000256" key="1">
    <source>
        <dbReference type="ARBA" id="ARBA00000632"/>
    </source>
</evidence>
<evidence type="ECO:0000256" key="5">
    <source>
        <dbReference type="ARBA" id="ARBA00022801"/>
    </source>
</evidence>
<dbReference type="PANTHER" id="PTHR11195">
    <property type="entry name" value="DESTABILASE-RELATED"/>
    <property type="match status" value="1"/>
</dbReference>
<accession>A0A1B6DBK3</accession>
<reference evidence="11" key="1">
    <citation type="submission" date="2015-12" db="EMBL/GenBank/DDBJ databases">
        <title>De novo transcriptome assembly of four potential Pierce s Disease insect vectors from Arizona vineyards.</title>
        <authorList>
            <person name="Tassone E.E."/>
        </authorList>
    </citation>
    <scope>NUCLEOTIDE SEQUENCE</scope>
</reference>
<evidence type="ECO:0000256" key="3">
    <source>
        <dbReference type="ARBA" id="ARBA00022529"/>
    </source>
</evidence>
<comment type="catalytic activity">
    <reaction evidence="1">
        <text>Hydrolysis of (1-&gt;4)-beta-linkages between N-acetylmuramic acid and N-acetyl-D-glucosamine residues in a peptidoglycan and between N-acetyl-D-glucosamine residues in chitodextrins.</text>
        <dbReference type="EC" id="3.2.1.17"/>
    </reaction>
</comment>
<dbReference type="GO" id="GO:0042742">
    <property type="term" value="P:defense response to bacterium"/>
    <property type="evidence" value="ECO:0007669"/>
    <property type="project" value="UniProtKB-KW"/>
</dbReference>
<evidence type="ECO:0000256" key="4">
    <source>
        <dbReference type="ARBA" id="ARBA00022638"/>
    </source>
</evidence>
<name>A0A1B6DBK3_9HEMI</name>
<feature type="disulfide bond" evidence="9">
    <location>
        <begin position="85"/>
        <end position="91"/>
    </location>
</feature>
<feature type="disulfide bond" evidence="9">
    <location>
        <begin position="27"/>
        <end position="115"/>
    </location>
</feature>
<evidence type="ECO:0000256" key="8">
    <source>
        <dbReference type="ARBA" id="ARBA00023295"/>
    </source>
</evidence>
<feature type="disulfide bond" evidence="9">
    <location>
        <begin position="32"/>
        <end position="38"/>
    </location>
</feature>
<dbReference type="PANTHER" id="PTHR11195:SF13">
    <property type="entry name" value="INVERTEBRATE-TYPE LYSOZYME 2-RELATED"/>
    <property type="match status" value="1"/>
</dbReference>
<dbReference type="EMBL" id="GEDC01014217">
    <property type="protein sequence ID" value="JAS23081.1"/>
    <property type="molecule type" value="Transcribed_RNA"/>
</dbReference>
<dbReference type="AlphaFoldDB" id="A0A1B6DBK3"/>
<keyword evidence="3" id="KW-0929">Antimicrobial</keyword>
<feature type="disulfide bond" evidence="9">
    <location>
        <begin position="44"/>
        <end position="53"/>
    </location>
</feature>
<evidence type="ECO:0000313" key="11">
    <source>
        <dbReference type="EMBL" id="JAS23081.1"/>
    </source>
</evidence>
<gene>
    <name evidence="11" type="ORF">g.6462</name>
</gene>
<evidence type="ECO:0000256" key="6">
    <source>
        <dbReference type="ARBA" id="ARBA00023022"/>
    </source>
</evidence>
<organism evidence="11">
    <name type="scientific">Clastoptera arizonana</name>
    <name type="common">Arizona spittle bug</name>
    <dbReference type="NCBI Taxonomy" id="38151"/>
    <lineage>
        <taxon>Eukaryota</taxon>
        <taxon>Metazoa</taxon>
        <taxon>Ecdysozoa</taxon>
        <taxon>Arthropoda</taxon>
        <taxon>Hexapoda</taxon>
        <taxon>Insecta</taxon>
        <taxon>Pterygota</taxon>
        <taxon>Neoptera</taxon>
        <taxon>Paraneoptera</taxon>
        <taxon>Hemiptera</taxon>
        <taxon>Auchenorrhyncha</taxon>
        <taxon>Cercopoidea</taxon>
        <taxon>Clastopteridae</taxon>
        <taxon>Clastoptera</taxon>
    </lineage>
</organism>
<evidence type="ECO:0000256" key="7">
    <source>
        <dbReference type="ARBA" id="ARBA00023157"/>
    </source>
</evidence>
<dbReference type="Gene3D" id="1.10.530.10">
    <property type="match status" value="1"/>
</dbReference>
<keyword evidence="6" id="KW-0044">Antibiotic</keyword>
<dbReference type="InterPro" id="IPR008597">
    <property type="entry name" value="Invert_lysozyme"/>
</dbReference>
<dbReference type="SUPFAM" id="SSF53955">
    <property type="entry name" value="Lysozyme-like"/>
    <property type="match status" value="1"/>
</dbReference>
<sequence>MGIAQYLVFAMFRIAAINASFNASELCLHCLCISMDQCNTTVGCKGDPGSYVCGPYAITYEYWKDSGYPVLEEEATVDIRGYVRCVNDFKCAKKCVEQYMNRYKMDCNNDGDMTCSDYFYLHYFGPSDCGIAHPKTKEENVFDVCISKMAASVT</sequence>
<dbReference type="GO" id="GO:0003796">
    <property type="term" value="F:lysozyme activity"/>
    <property type="evidence" value="ECO:0007669"/>
    <property type="project" value="UniProtKB-EC"/>
</dbReference>
<keyword evidence="4" id="KW-0081">Bacteriolytic enzyme</keyword>
<evidence type="ECO:0000256" key="2">
    <source>
        <dbReference type="ARBA" id="ARBA00012732"/>
    </source>
</evidence>
<feature type="signal peptide" evidence="10">
    <location>
        <begin position="1"/>
        <end position="19"/>
    </location>
</feature>
<dbReference type="PROSITE" id="PS51909">
    <property type="entry name" value="LYSOZYME_I"/>
    <property type="match status" value="1"/>
</dbReference>
<keyword evidence="8" id="KW-0326">Glycosidase</keyword>
<evidence type="ECO:0000256" key="9">
    <source>
        <dbReference type="PIRSR" id="PIRSR608597-3"/>
    </source>
</evidence>
<dbReference type="CDD" id="cd16890">
    <property type="entry name" value="lyz_i"/>
    <property type="match status" value="1"/>
</dbReference>
<evidence type="ECO:0000256" key="10">
    <source>
        <dbReference type="SAM" id="SignalP"/>
    </source>
</evidence>
<dbReference type="EC" id="3.2.1.17" evidence="2"/>
<keyword evidence="5" id="KW-0378">Hydrolase</keyword>
<keyword evidence="10" id="KW-0732">Signal</keyword>
<keyword evidence="7 9" id="KW-1015">Disulfide bond</keyword>
<protein>
    <recommendedName>
        <fullName evidence="2">lysozyme</fullName>
        <ecNumber evidence="2">3.2.1.17</ecNumber>
    </recommendedName>
</protein>
<dbReference type="Pfam" id="PF05497">
    <property type="entry name" value="Destabilase"/>
    <property type="match status" value="1"/>
</dbReference>
<dbReference type="GO" id="GO:0031640">
    <property type="term" value="P:killing of cells of another organism"/>
    <property type="evidence" value="ECO:0007669"/>
    <property type="project" value="UniProtKB-KW"/>
</dbReference>